<name>A0AA96J6S5_9CAUD</name>
<reference evidence="1 2" key="1">
    <citation type="submission" date="2023-07" db="EMBL/GenBank/DDBJ databases">
        <authorList>
            <person name="Wu J.F."/>
            <person name="Li W."/>
        </authorList>
    </citation>
    <scope>NUCLEOTIDE SEQUENCE [LARGE SCALE GENOMIC DNA]</scope>
</reference>
<sequence>MGIVHRPTDFGYAADSLILEQALEFKHRAEQAHAALVALTDATSPMCLEAVSDYLGVSFSSIQDDIENLACSLDSRINEMQGV</sequence>
<dbReference type="EMBL" id="OR261031">
    <property type="protein sequence ID" value="WNL63519.1"/>
    <property type="molecule type" value="Genomic_DNA"/>
</dbReference>
<evidence type="ECO:0000313" key="2">
    <source>
        <dbReference type="Proteomes" id="UP001302076"/>
    </source>
</evidence>
<evidence type="ECO:0000313" key="1">
    <source>
        <dbReference type="EMBL" id="WNL63519.1"/>
    </source>
</evidence>
<keyword evidence="2" id="KW-1185">Reference proteome</keyword>
<protein>
    <submittedName>
        <fullName evidence="1">Uncharacterized protein</fullName>
    </submittedName>
</protein>
<proteinExistence type="predicted"/>
<gene>
    <name evidence="1" type="ORF">ST21_011</name>
</gene>
<accession>A0AA96J6S5</accession>
<organism evidence="1 2">
    <name type="scientific">Aeromonas phage ST21</name>
    <dbReference type="NCBI Taxonomy" id="3065691"/>
    <lineage>
        <taxon>Viruses</taxon>
        <taxon>Duplodnaviria</taxon>
        <taxon>Heunggongvirae</taxon>
        <taxon>Uroviricota</taxon>
        <taxon>Caudoviricetes</taxon>
        <taxon>Autographivirales</taxon>
        <taxon>Autonotataviridae</taxon>
        <taxon>Melnykvirinae</taxon>
        <taxon>Ahphunavirus</taxon>
        <taxon>Ahphunavirus ST21</taxon>
    </lineage>
</organism>
<dbReference type="Proteomes" id="UP001302076">
    <property type="component" value="Segment"/>
</dbReference>